<keyword evidence="2" id="KW-1133">Transmembrane helix</keyword>
<feature type="compositionally biased region" description="Polar residues" evidence="1">
    <location>
        <begin position="1"/>
        <end position="11"/>
    </location>
</feature>
<feature type="region of interest" description="Disordered" evidence="1">
    <location>
        <begin position="1"/>
        <end position="54"/>
    </location>
</feature>
<gene>
    <name evidence="3" type="ORF">EDD31_0635</name>
</gene>
<sequence length="222" mass="23307">MSNNPFSTPDSTNPPPERSGQGNQPSYGAQPDYGQQPGHSAPGSKFGTQGYQPGSYGGPLERPKEFGLLLTMTLVIFALDLVSTVLGLIPVFTGELEDTMRTEMEAAGASAADIDTALSLIAVGAGVFALILLIVSIGLYLLVYFGLRAQKNWARITGIVLGILGVLFTLGSLVTGLGAAFATPVMIVSSVVTLLWVAGAIYWLILAFNSKVAGYLRQPKQA</sequence>
<keyword evidence="4" id="KW-1185">Reference proteome</keyword>
<dbReference type="Proteomes" id="UP000280668">
    <property type="component" value="Unassembled WGS sequence"/>
</dbReference>
<feature type="transmembrane region" description="Helical" evidence="2">
    <location>
        <begin position="159"/>
        <end position="181"/>
    </location>
</feature>
<dbReference type="AlphaFoldDB" id="A0A3N2BAK6"/>
<name>A0A3N2BAK6_9MICO</name>
<dbReference type="RefSeq" id="WP_123302875.1">
    <property type="nucleotide sequence ID" value="NZ_RKHK01000001.1"/>
</dbReference>
<accession>A0A3N2BAK6</accession>
<feature type="transmembrane region" description="Helical" evidence="2">
    <location>
        <begin position="120"/>
        <end position="147"/>
    </location>
</feature>
<reference evidence="3 4" key="1">
    <citation type="submission" date="2018-11" db="EMBL/GenBank/DDBJ databases">
        <title>Sequencing the genomes of 1000 actinobacteria strains.</title>
        <authorList>
            <person name="Klenk H.-P."/>
        </authorList>
    </citation>
    <scope>NUCLEOTIDE SEQUENCE [LARGE SCALE GENOMIC DNA]</scope>
    <source>
        <strain evidence="3 4">DSM 11294</strain>
    </source>
</reference>
<feature type="transmembrane region" description="Helical" evidence="2">
    <location>
        <begin position="66"/>
        <end position="92"/>
    </location>
</feature>
<protein>
    <submittedName>
        <fullName evidence="3">Uncharacterized protein</fullName>
    </submittedName>
</protein>
<dbReference type="EMBL" id="RKHK01000001">
    <property type="protein sequence ID" value="ROR72285.1"/>
    <property type="molecule type" value="Genomic_DNA"/>
</dbReference>
<evidence type="ECO:0000256" key="1">
    <source>
        <dbReference type="SAM" id="MobiDB-lite"/>
    </source>
</evidence>
<evidence type="ECO:0000313" key="4">
    <source>
        <dbReference type="Proteomes" id="UP000280668"/>
    </source>
</evidence>
<feature type="transmembrane region" description="Helical" evidence="2">
    <location>
        <begin position="187"/>
        <end position="208"/>
    </location>
</feature>
<organism evidence="3 4">
    <name type="scientific">Bogoriella caseilytica</name>
    <dbReference type="NCBI Taxonomy" id="56055"/>
    <lineage>
        <taxon>Bacteria</taxon>
        <taxon>Bacillati</taxon>
        <taxon>Actinomycetota</taxon>
        <taxon>Actinomycetes</taxon>
        <taxon>Micrococcales</taxon>
        <taxon>Bogoriellaceae</taxon>
        <taxon>Bogoriella</taxon>
    </lineage>
</organism>
<evidence type="ECO:0000313" key="3">
    <source>
        <dbReference type="EMBL" id="ROR72285.1"/>
    </source>
</evidence>
<evidence type="ECO:0000256" key="2">
    <source>
        <dbReference type="SAM" id="Phobius"/>
    </source>
</evidence>
<comment type="caution">
    <text evidence="3">The sequence shown here is derived from an EMBL/GenBank/DDBJ whole genome shotgun (WGS) entry which is preliminary data.</text>
</comment>
<proteinExistence type="predicted"/>
<dbReference type="OrthoDB" id="3831145at2"/>
<keyword evidence="2" id="KW-0472">Membrane</keyword>
<keyword evidence="2" id="KW-0812">Transmembrane</keyword>